<dbReference type="PROSITE" id="PS01274">
    <property type="entry name" value="COA_TRANSF_2"/>
    <property type="match status" value="1"/>
</dbReference>
<sequence length="139" mass="15358">MGYLLRIRLVNLTTTPPSSFCHRHHSSSRLAKRMQIVRRAALEIEHGMYVNLGIGLPTLLPSVLLTGTVVHLHSENGVIGVGPYPREDEVDADLINAGKETITVLPGASFFSSVESFEMILSSIHPPVHIHIYVTFIYS</sequence>
<dbReference type="EMBL" id="UZAN01013358">
    <property type="protein sequence ID" value="VDP44480.1"/>
    <property type="molecule type" value="Genomic_DNA"/>
</dbReference>
<reference evidence="2 3" key="1">
    <citation type="submission" date="2018-11" db="EMBL/GenBank/DDBJ databases">
        <authorList>
            <consortium name="Pathogen Informatics"/>
        </authorList>
    </citation>
    <scope>NUCLEOTIDE SEQUENCE [LARGE SCALE GENOMIC DNA]</scope>
    <source>
        <strain evidence="2 3">Egypt</strain>
    </source>
</reference>
<organism evidence="2 3">
    <name type="scientific">Echinostoma caproni</name>
    <dbReference type="NCBI Taxonomy" id="27848"/>
    <lineage>
        <taxon>Eukaryota</taxon>
        <taxon>Metazoa</taxon>
        <taxon>Spiralia</taxon>
        <taxon>Lophotrochozoa</taxon>
        <taxon>Platyhelminthes</taxon>
        <taxon>Trematoda</taxon>
        <taxon>Digenea</taxon>
        <taxon>Plagiorchiida</taxon>
        <taxon>Echinostomata</taxon>
        <taxon>Echinostomatoidea</taxon>
        <taxon>Echinostomatidae</taxon>
        <taxon>Echinostoma</taxon>
    </lineage>
</organism>
<dbReference type="AlphaFoldDB" id="A0A3P8DMD6"/>
<protein>
    <submittedName>
        <fullName evidence="2">Uncharacterized protein</fullName>
    </submittedName>
</protein>
<name>A0A3P8DMD6_9TREM</name>
<dbReference type="InterPro" id="IPR004165">
    <property type="entry name" value="CoA_trans_fam_I"/>
</dbReference>
<proteinExistence type="predicted"/>
<evidence type="ECO:0000313" key="2">
    <source>
        <dbReference type="EMBL" id="VDP44480.1"/>
    </source>
</evidence>
<keyword evidence="1" id="KW-0808">Transferase</keyword>
<accession>A0A3P8DMD6</accession>
<gene>
    <name evidence="2" type="ORF">ECPE_LOCUS1697</name>
</gene>
<dbReference type="Proteomes" id="UP000272942">
    <property type="component" value="Unassembled WGS sequence"/>
</dbReference>
<dbReference type="InterPro" id="IPR004164">
    <property type="entry name" value="CoA_transf_AS"/>
</dbReference>
<feature type="non-terminal residue" evidence="2">
    <location>
        <position position="139"/>
    </location>
</feature>
<dbReference type="PANTHER" id="PTHR13707">
    <property type="entry name" value="KETOACID-COENZYME A TRANSFERASE"/>
    <property type="match status" value="1"/>
</dbReference>
<dbReference type="OrthoDB" id="1933379at2759"/>
<dbReference type="GO" id="GO:0008410">
    <property type="term" value="F:CoA-transferase activity"/>
    <property type="evidence" value="ECO:0007669"/>
    <property type="project" value="InterPro"/>
</dbReference>
<dbReference type="Gene3D" id="3.40.1080.10">
    <property type="entry name" value="Glutaconate Coenzyme A-transferase"/>
    <property type="match status" value="1"/>
</dbReference>
<dbReference type="InterPro" id="IPR037171">
    <property type="entry name" value="NagB/RpiA_transferase-like"/>
</dbReference>
<evidence type="ECO:0000256" key="1">
    <source>
        <dbReference type="ARBA" id="ARBA00022679"/>
    </source>
</evidence>
<dbReference type="SUPFAM" id="SSF100950">
    <property type="entry name" value="NagB/RpiA/CoA transferase-like"/>
    <property type="match status" value="1"/>
</dbReference>
<keyword evidence="3" id="KW-1185">Reference proteome</keyword>
<dbReference type="Pfam" id="PF01144">
    <property type="entry name" value="CoA_trans"/>
    <property type="match status" value="1"/>
</dbReference>
<dbReference type="PANTHER" id="PTHR13707:SF60">
    <property type="entry name" value="ACETATE COA-TRANSFERASE SUBUNIT ALPHA"/>
    <property type="match status" value="1"/>
</dbReference>
<evidence type="ECO:0000313" key="3">
    <source>
        <dbReference type="Proteomes" id="UP000272942"/>
    </source>
</evidence>